<evidence type="ECO:0000313" key="5">
    <source>
        <dbReference type="WBParaSite" id="nRc.2.0.1.t29154-RA"/>
    </source>
</evidence>
<evidence type="ECO:0000256" key="1">
    <source>
        <dbReference type="ARBA" id="ARBA00001968"/>
    </source>
</evidence>
<sequence>MHHLSPTTPEQAHYNNTHKRTRVLIEQVFGQWNRPFTILHIELRVKYNPAPLVIICCGILHNIAVKHRLPDFEEMNEDLDDDEFPNLNVQNLQNGLRYRNR</sequence>
<keyword evidence="4" id="KW-1185">Reference proteome</keyword>
<evidence type="ECO:0000256" key="2">
    <source>
        <dbReference type="ARBA" id="ARBA00022723"/>
    </source>
</evidence>
<name>A0A915JSV6_ROMCU</name>
<feature type="domain" description="DDE Tnp4" evidence="3">
    <location>
        <begin position="6"/>
        <end position="62"/>
    </location>
</feature>
<evidence type="ECO:0000313" key="4">
    <source>
        <dbReference type="Proteomes" id="UP000887565"/>
    </source>
</evidence>
<proteinExistence type="predicted"/>
<dbReference type="Pfam" id="PF13359">
    <property type="entry name" value="DDE_Tnp_4"/>
    <property type="match status" value="1"/>
</dbReference>
<dbReference type="OMA" id="HYNNTHK"/>
<accession>A0A915JSV6</accession>
<dbReference type="Proteomes" id="UP000887565">
    <property type="component" value="Unplaced"/>
</dbReference>
<dbReference type="AlphaFoldDB" id="A0A915JSV6"/>
<dbReference type="GO" id="GO:0046872">
    <property type="term" value="F:metal ion binding"/>
    <property type="evidence" value="ECO:0007669"/>
    <property type="project" value="UniProtKB-KW"/>
</dbReference>
<organism evidence="4 5">
    <name type="scientific">Romanomermis culicivorax</name>
    <name type="common">Nematode worm</name>
    <dbReference type="NCBI Taxonomy" id="13658"/>
    <lineage>
        <taxon>Eukaryota</taxon>
        <taxon>Metazoa</taxon>
        <taxon>Ecdysozoa</taxon>
        <taxon>Nematoda</taxon>
        <taxon>Enoplea</taxon>
        <taxon>Dorylaimia</taxon>
        <taxon>Mermithida</taxon>
        <taxon>Mermithoidea</taxon>
        <taxon>Mermithidae</taxon>
        <taxon>Romanomermis</taxon>
    </lineage>
</organism>
<protein>
    <submittedName>
        <fullName evidence="5">DDE Tnp4 domain-containing protein</fullName>
    </submittedName>
</protein>
<comment type="cofactor">
    <cofactor evidence="1">
        <name>a divalent metal cation</name>
        <dbReference type="ChEBI" id="CHEBI:60240"/>
    </cofactor>
</comment>
<dbReference type="WBParaSite" id="nRc.2.0.1.t29154-RA">
    <property type="protein sequence ID" value="nRc.2.0.1.t29154-RA"/>
    <property type="gene ID" value="nRc.2.0.1.g29154"/>
</dbReference>
<dbReference type="InterPro" id="IPR027806">
    <property type="entry name" value="HARBI1_dom"/>
</dbReference>
<reference evidence="5" key="1">
    <citation type="submission" date="2022-11" db="UniProtKB">
        <authorList>
            <consortium name="WormBaseParasite"/>
        </authorList>
    </citation>
    <scope>IDENTIFICATION</scope>
</reference>
<keyword evidence="2" id="KW-0479">Metal-binding</keyword>
<evidence type="ECO:0000259" key="3">
    <source>
        <dbReference type="Pfam" id="PF13359"/>
    </source>
</evidence>